<proteinExistence type="inferred from homology"/>
<name>A0A194VDH3_CYTMA</name>
<dbReference type="Pfam" id="PF03959">
    <property type="entry name" value="FSH1"/>
    <property type="match status" value="1"/>
</dbReference>
<dbReference type="InterPro" id="IPR050593">
    <property type="entry name" value="LovG"/>
</dbReference>
<evidence type="ECO:0000259" key="3">
    <source>
        <dbReference type="Pfam" id="PF03959"/>
    </source>
</evidence>
<evidence type="ECO:0000313" key="5">
    <source>
        <dbReference type="Proteomes" id="UP000078576"/>
    </source>
</evidence>
<organism evidence="4 5">
    <name type="scientific">Cytospora mali</name>
    <name type="common">Apple Valsa canker fungus</name>
    <name type="synonym">Valsa mali</name>
    <dbReference type="NCBI Taxonomy" id="578113"/>
    <lineage>
        <taxon>Eukaryota</taxon>
        <taxon>Fungi</taxon>
        <taxon>Dikarya</taxon>
        <taxon>Ascomycota</taxon>
        <taxon>Pezizomycotina</taxon>
        <taxon>Sordariomycetes</taxon>
        <taxon>Sordariomycetidae</taxon>
        <taxon>Diaporthales</taxon>
        <taxon>Cytosporaceae</taxon>
        <taxon>Cytospora</taxon>
    </lineage>
</organism>
<dbReference type="AlphaFoldDB" id="A0A194VDH3"/>
<dbReference type="PANTHER" id="PTHR48070:SF3">
    <property type="entry name" value="ESTERASE DBAE-RELATED"/>
    <property type="match status" value="1"/>
</dbReference>
<evidence type="ECO:0000256" key="1">
    <source>
        <dbReference type="ARBA" id="ARBA00005863"/>
    </source>
</evidence>
<evidence type="ECO:0000256" key="2">
    <source>
        <dbReference type="ARBA" id="ARBA00022801"/>
    </source>
</evidence>
<dbReference type="EMBL" id="KN714797">
    <property type="protein sequence ID" value="KUI62052.1"/>
    <property type="molecule type" value="Genomic_DNA"/>
</dbReference>
<comment type="similarity">
    <text evidence="1">Belongs to the LovG family.</text>
</comment>
<keyword evidence="5" id="KW-1185">Reference proteome</keyword>
<dbReference type="Gene3D" id="3.40.50.1820">
    <property type="entry name" value="alpha/beta hydrolase"/>
    <property type="match status" value="1"/>
</dbReference>
<accession>A0A194VDH3</accession>
<reference evidence="5" key="1">
    <citation type="submission" date="2014-12" db="EMBL/GenBank/DDBJ databases">
        <title>Genome Sequence of Valsa Canker Pathogens Uncovers a Specific Adaption of Colonization on Woody Bark.</title>
        <authorList>
            <person name="Yin Z."/>
            <person name="Liu H."/>
            <person name="Gao X."/>
            <person name="Li Z."/>
            <person name="Song N."/>
            <person name="Ke X."/>
            <person name="Dai Q."/>
            <person name="Wu Y."/>
            <person name="Sun Y."/>
            <person name="Xu J.-R."/>
            <person name="Kang Z.K."/>
            <person name="Wang L."/>
            <person name="Huang L."/>
        </authorList>
    </citation>
    <scope>NUCLEOTIDE SEQUENCE [LARGE SCALE GENOMIC DNA]</scope>
    <source>
        <strain evidence="5">SXYL134</strain>
    </source>
</reference>
<gene>
    <name evidence="4" type="ORF">VP1G_09193</name>
</gene>
<dbReference type="GO" id="GO:0005737">
    <property type="term" value="C:cytoplasm"/>
    <property type="evidence" value="ECO:0007669"/>
    <property type="project" value="TreeGrafter"/>
</dbReference>
<dbReference type="PANTHER" id="PTHR48070">
    <property type="entry name" value="ESTERASE OVCA2"/>
    <property type="match status" value="1"/>
</dbReference>
<dbReference type="OrthoDB" id="414698at2759"/>
<dbReference type="GO" id="GO:0016787">
    <property type="term" value="F:hydrolase activity"/>
    <property type="evidence" value="ECO:0007669"/>
    <property type="project" value="UniProtKB-KW"/>
</dbReference>
<dbReference type="Proteomes" id="UP000078576">
    <property type="component" value="Unassembled WGS sequence"/>
</dbReference>
<dbReference type="GO" id="GO:0044550">
    <property type="term" value="P:secondary metabolite biosynthetic process"/>
    <property type="evidence" value="ECO:0007669"/>
    <property type="project" value="TreeGrafter"/>
</dbReference>
<dbReference type="InterPro" id="IPR029058">
    <property type="entry name" value="AB_hydrolase_fold"/>
</dbReference>
<dbReference type="SUPFAM" id="SSF53474">
    <property type="entry name" value="alpha/beta-Hydrolases"/>
    <property type="match status" value="1"/>
</dbReference>
<feature type="domain" description="Serine hydrolase" evidence="3">
    <location>
        <begin position="3"/>
        <end position="205"/>
    </location>
</feature>
<protein>
    <recommendedName>
        <fullName evidence="3">Serine hydrolase domain-containing protein</fullName>
    </recommendedName>
</protein>
<sequence>MPKPRILCLHGGGTNPDIHLFQARKLNLHLEKFYDLVTPRGFIDCGPGPGMLPFFEGSDFCQWIWDGKGGEFMNTTNAKEQEEWADLPKLVDIYKKQGPFVGMVAFSQGAKVGVHLLKWLQENEIGEGMKFAVLICSTSPFRGKRQPGDPGVPAEGSIEIPSLHLVAEKDEWHNQGEIIVRCFKDPVVIRSPEGHHMPMDDELNQRIVGFVNDKGTEASL</sequence>
<dbReference type="InterPro" id="IPR005645">
    <property type="entry name" value="FSH-like_dom"/>
</dbReference>
<keyword evidence="2" id="KW-0378">Hydrolase</keyword>
<evidence type="ECO:0000313" key="4">
    <source>
        <dbReference type="EMBL" id="KUI62052.1"/>
    </source>
</evidence>
<dbReference type="GO" id="GO:0005634">
    <property type="term" value="C:nucleus"/>
    <property type="evidence" value="ECO:0007669"/>
    <property type="project" value="TreeGrafter"/>
</dbReference>